<reference evidence="2" key="1">
    <citation type="journal article" date="2023" name="G3 (Bethesda)">
        <title>Genome assembly and association tests identify interacting loci associated with vigor, precocity, and sex in interspecific pistachio rootstocks.</title>
        <authorList>
            <person name="Palmer W."/>
            <person name="Jacygrad E."/>
            <person name="Sagayaradj S."/>
            <person name="Cavanaugh K."/>
            <person name="Han R."/>
            <person name="Bertier L."/>
            <person name="Beede B."/>
            <person name="Kafkas S."/>
            <person name="Golino D."/>
            <person name="Preece J."/>
            <person name="Michelmore R."/>
        </authorList>
    </citation>
    <scope>NUCLEOTIDE SEQUENCE [LARGE SCALE GENOMIC DNA]</scope>
</reference>
<protein>
    <submittedName>
        <fullName evidence="1">Uncharacterized protein</fullName>
    </submittedName>
</protein>
<dbReference type="Proteomes" id="UP001163603">
    <property type="component" value="Chromosome 3"/>
</dbReference>
<accession>A0ACC0Z0H8</accession>
<sequence length="132" mass="15167">MKCTADQKRLDREFEPELHYFGPHKILQRLGQVAYKLDLSADSRIYPVFHVSQLKRKLSEGSTPQSTLPSTDDQWIPVSLPHKLLDERIVKVGQSNIKEVLVQWEGSTTANATWNRLLDLKRTYPNLVGKVL</sequence>
<gene>
    <name evidence="1" type="ORF">Pint_05185</name>
</gene>
<keyword evidence="2" id="KW-1185">Reference proteome</keyword>
<name>A0ACC0Z0H8_9ROSI</name>
<dbReference type="EMBL" id="CM047738">
    <property type="protein sequence ID" value="KAJ0044646.1"/>
    <property type="molecule type" value="Genomic_DNA"/>
</dbReference>
<comment type="caution">
    <text evidence="1">The sequence shown here is derived from an EMBL/GenBank/DDBJ whole genome shotgun (WGS) entry which is preliminary data.</text>
</comment>
<organism evidence="1 2">
    <name type="scientific">Pistacia integerrima</name>
    <dbReference type="NCBI Taxonomy" id="434235"/>
    <lineage>
        <taxon>Eukaryota</taxon>
        <taxon>Viridiplantae</taxon>
        <taxon>Streptophyta</taxon>
        <taxon>Embryophyta</taxon>
        <taxon>Tracheophyta</taxon>
        <taxon>Spermatophyta</taxon>
        <taxon>Magnoliopsida</taxon>
        <taxon>eudicotyledons</taxon>
        <taxon>Gunneridae</taxon>
        <taxon>Pentapetalae</taxon>
        <taxon>rosids</taxon>
        <taxon>malvids</taxon>
        <taxon>Sapindales</taxon>
        <taxon>Anacardiaceae</taxon>
        <taxon>Pistacia</taxon>
    </lineage>
</organism>
<evidence type="ECO:0000313" key="2">
    <source>
        <dbReference type="Proteomes" id="UP001163603"/>
    </source>
</evidence>
<evidence type="ECO:0000313" key="1">
    <source>
        <dbReference type="EMBL" id="KAJ0044646.1"/>
    </source>
</evidence>
<proteinExistence type="predicted"/>